<evidence type="ECO:0000256" key="3">
    <source>
        <dbReference type="ARBA" id="ARBA00022553"/>
    </source>
</evidence>
<keyword evidence="7" id="KW-0472">Membrane</keyword>
<dbReference type="AlphaFoldDB" id="A0A1F6H367"/>
<protein>
    <recommendedName>
        <fullName evidence="2">histidine kinase</fullName>
        <ecNumber evidence="2">2.7.13.3</ecNumber>
    </recommendedName>
</protein>
<dbReference type="InterPro" id="IPR003594">
    <property type="entry name" value="HATPase_dom"/>
</dbReference>
<sequence length="418" mass="47532">MIQATKNRLTLLFALGITLFCALILGTSYLYLHESLLEGLREDLVKDGHKEYMERYYNNGDHGNFSKLDEDEVFQIYDLSGHLTGQTNNAEIFQAPLNPDAFEESKNRQYVFDLVEYNQSQFLVLYFRPNDKAVVRISEPITQLSKYEQNFLKLLWLSSPGVLVLSYLLSRILVSLAMRPITEAFRFQENFSSNVTHELHSPLTSLKGNLEVSLRKPRSPEEYREFIALGLQEANRIISLLQDLYLLASSNFKSLSLVKETLDLDRLLADSLKDINGRLEAKSLTVVHRWEPGFTLFCDPHLFGRAFVNLLDNAVKYSVESSEIRLEAENNGGQAKLVVVNHSRYLKGEDPKKLLTPFYRGRNAESFQSAGKGLGLNITNYIVLSHGGKLRIQLEESGQFRVEVSLPTKGKSLQLVSL</sequence>
<accession>A0A1F6H367</accession>
<dbReference type="Pfam" id="PF00512">
    <property type="entry name" value="HisKA"/>
    <property type="match status" value="1"/>
</dbReference>
<dbReference type="InterPro" id="IPR036097">
    <property type="entry name" value="HisK_dim/P_sf"/>
</dbReference>
<dbReference type="Gene3D" id="3.30.565.10">
    <property type="entry name" value="Histidine kinase-like ATPase, C-terminal domain"/>
    <property type="match status" value="1"/>
</dbReference>
<keyword evidence="7" id="KW-0812">Transmembrane</keyword>
<reference evidence="9 10" key="1">
    <citation type="journal article" date="2016" name="Nat. Commun.">
        <title>Thousands of microbial genomes shed light on interconnected biogeochemical processes in an aquifer system.</title>
        <authorList>
            <person name="Anantharaman K."/>
            <person name="Brown C.T."/>
            <person name="Hug L.A."/>
            <person name="Sharon I."/>
            <person name="Castelle C.J."/>
            <person name="Probst A.J."/>
            <person name="Thomas B.C."/>
            <person name="Singh A."/>
            <person name="Wilkins M.J."/>
            <person name="Karaoz U."/>
            <person name="Brodie E.L."/>
            <person name="Williams K.H."/>
            <person name="Hubbard S.S."/>
            <person name="Banfield J.F."/>
        </authorList>
    </citation>
    <scope>NUCLEOTIDE SEQUENCE [LARGE SCALE GENOMIC DNA]</scope>
</reference>
<feature type="domain" description="Histidine kinase" evidence="8">
    <location>
        <begin position="194"/>
        <end position="410"/>
    </location>
</feature>
<dbReference type="PANTHER" id="PTHR45453:SF1">
    <property type="entry name" value="PHOSPHATE REGULON SENSOR PROTEIN PHOR"/>
    <property type="match status" value="1"/>
</dbReference>
<dbReference type="SMART" id="SM00388">
    <property type="entry name" value="HisKA"/>
    <property type="match status" value="1"/>
</dbReference>
<name>A0A1F6H367_9PROT</name>
<evidence type="ECO:0000313" key="10">
    <source>
        <dbReference type="Proteomes" id="UP000177583"/>
    </source>
</evidence>
<dbReference type="EC" id="2.7.13.3" evidence="2"/>
<evidence type="ECO:0000259" key="8">
    <source>
        <dbReference type="PROSITE" id="PS50109"/>
    </source>
</evidence>
<dbReference type="InterPro" id="IPR050351">
    <property type="entry name" value="BphY/WalK/GraS-like"/>
</dbReference>
<feature type="transmembrane region" description="Helical" evidence="7">
    <location>
        <begin position="12"/>
        <end position="32"/>
    </location>
</feature>
<evidence type="ECO:0000256" key="4">
    <source>
        <dbReference type="ARBA" id="ARBA00022679"/>
    </source>
</evidence>
<evidence type="ECO:0000256" key="2">
    <source>
        <dbReference type="ARBA" id="ARBA00012438"/>
    </source>
</evidence>
<dbReference type="Pfam" id="PF02518">
    <property type="entry name" value="HATPase_c"/>
    <property type="match status" value="1"/>
</dbReference>
<dbReference type="SUPFAM" id="SSF47384">
    <property type="entry name" value="Homodimeric domain of signal transducing histidine kinase"/>
    <property type="match status" value="1"/>
</dbReference>
<dbReference type="PANTHER" id="PTHR45453">
    <property type="entry name" value="PHOSPHATE REGULON SENSOR PROTEIN PHOR"/>
    <property type="match status" value="1"/>
</dbReference>
<dbReference type="InterPro" id="IPR005467">
    <property type="entry name" value="His_kinase_dom"/>
</dbReference>
<dbReference type="CDD" id="cd00082">
    <property type="entry name" value="HisKA"/>
    <property type="match status" value="1"/>
</dbReference>
<dbReference type="Proteomes" id="UP000177583">
    <property type="component" value="Unassembled WGS sequence"/>
</dbReference>
<dbReference type="SMART" id="SM00387">
    <property type="entry name" value="HATPase_c"/>
    <property type="match status" value="1"/>
</dbReference>
<organism evidence="9 10">
    <name type="scientific">Candidatus Lambdaproteobacteria bacterium RIFOXYD2_FULL_56_26</name>
    <dbReference type="NCBI Taxonomy" id="1817773"/>
    <lineage>
        <taxon>Bacteria</taxon>
        <taxon>Pseudomonadati</taxon>
        <taxon>Pseudomonadota</taxon>
        <taxon>Candidatus Lambdaproteobacteria</taxon>
    </lineage>
</organism>
<evidence type="ECO:0000256" key="7">
    <source>
        <dbReference type="SAM" id="Phobius"/>
    </source>
</evidence>
<dbReference type="Gene3D" id="1.10.287.130">
    <property type="match status" value="1"/>
</dbReference>
<dbReference type="GO" id="GO:0000155">
    <property type="term" value="F:phosphorelay sensor kinase activity"/>
    <property type="evidence" value="ECO:0007669"/>
    <property type="project" value="InterPro"/>
</dbReference>
<keyword evidence="7" id="KW-1133">Transmembrane helix</keyword>
<dbReference type="CDD" id="cd00075">
    <property type="entry name" value="HATPase"/>
    <property type="match status" value="1"/>
</dbReference>
<evidence type="ECO:0000256" key="6">
    <source>
        <dbReference type="ARBA" id="ARBA00023012"/>
    </source>
</evidence>
<dbReference type="GO" id="GO:0016036">
    <property type="term" value="P:cellular response to phosphate starvation"/>
    <property type="evidence" value="ECO:0007669"/>
    <property type="project" value="TreeGrafter"/>
</dbReference>
<evidence type="ECO:0000256" key="5">
    <source>
        <dbReference type="ARBA" id="ARBA00022777"/>
    </source>
</evidence>
<comment type="catalytic activity">
    <reaction evidence="1">
        <text>ATP + protein L-histidine = ADP + protein N-phospho-L-histidine.</text>
        <dbReference type="EC" id="2.7.13.3"/>
    </reaction>
</comment>
<dbReference type="PROSITE" id="PS50109">
    <property type="entry name" value="HIS_KIN"/>
    <property type="match status" value="1"/>
</dbReference>
<gene>
    <name evidence="9" type="ORF">A2557_07460</name>
</gene>
<dbReference type="SUPFAM" id="SSF55874">
    <property type="entry name" value="ATPase domain of HSP90 chaperone/DNA topoisomerase II/histidine kinase"/>
    <property type="match status" value="1"/>
</dbReference>
<dbReference type="InterPro" id="IPR036890">
    <property type="entry name" value="HATPase_C_sf"/>
</dbReference>
<dbReference type="GO" id="GO:0005886">
    <property type="term" value="C:plasma membrane"/>
    <property type="evidence" value="ECO:0007669"/>
    <property type="project" value="TreeGrafter"/>
</dbReference>
<evidence type="ECO:0000313" key="9">
    <source>
        <dbReference type="EMBL" id="OGH04815.1"/>
    </source>
</evidence>
<keyword evidence="6" id="KW-0902">Two-component regulatory system</keyword>
<keyword evidence="4" id="KW-0808">Transferase</keyword>
<keyword evidence="5" id="KW-0418">Kinase</keyword>
<keyword evidence="3" id="KW-0597">Phosphoprotein</keyword>
<proteinExistence type="predicted"/>
<dbReference type="EMBL" id="MFNF01000001">
    <property type="protein sequence ID" value="OGH04815.1"/>
    <property type="molecule type" value="Genomic_DNA"/>
</dbReference>
<dbReference type="InterPro" id="IPR003661">
    <property type="entry name" value="HisK_dim/P_dom"/>
</dbReference>
<comment type="caution">
    <text evidence="9">The sequence shown here is derived from an EMBL/GenBank/DDBJ whole genome shotgun (WGS) entry which is preliminary data.</text>
</comment>
<dbReference type="GO" id="GO:0004721">
    <property type="term" value="F:phosphoprotein phosphatase activity"/>
    <property type="evidence" value="ECO:0007669"/>
    <property type="project" value="TreeGrafter"/>
</dbReference>
<evidence type="ECO:0000256" key="1">
    <source>
        <dbReference type="ARBA" id="ARBA00000085"/>
    </source>
</evidence>